<dbReference type="Proteomes" id="UP000666240">
    <property type="component" value="Unassembled WGS sequence"/>
</dbReference>
<dbReference type="Pfam" id="PF09839">
    <property type="entry name" value="DUF2066"/>
    <property type="match status" value="1"/>
</dbReference>
<dbReference type="RefSeq" id="WP_209335328.1">
    <property type="nucleotide sequence ID" value="NZ_JAGIYY010000003.1"/>
</dbReference>
<keyword evidence="2" id="KW-1185">Reference proteome</keyword>
<sequence length="285" mass="30627">MRFARQSNLQGVGRIGAFRANQGRALVSRVIAASALLAAASLAFQLWPASAATVDLHAATVIVTGRSNLAERTRGIREALPLVITRLSADSAVGQRAIEQGLQDQAETLVRDLEYRDRKEGIQISDEQGTRDRSFELTVHFDPAAIDAMVAQLGGTVWSGERPEVAVALIIDDSVSRFLLTEGSDRGYGQRLALNDVSEALALPVVLPKASGDPVDAQAAQEAALSEFPVKLAGEMTVTSAGYWNTDWRLEAPDGVAERFATSETTFDVAIEEALRRSAKLLANR</sequence>
<evidence type="ECO:0000313" key="1">
    <source>
        <dbReference type="EMBL" id="MBP0439303.1"/>
    </source>
</evidence>
<dbReference type="AlphaFoldDB" id="A0A8J7R1Z0"/>
<proteinExistence type="predicted"/>
<comment type="caution">
    <text evidence="1">The sequence shown here is derived from an EMBL/GenBank/DDBJ whole genome shotgun (WGS) entry which is preliminary data.</text>
</comment>
<gene>
    <name evidence="1" type="ORF">J5Y06_11640</name>
</gene>
<dbReference type="EMBL" id="JAGIYY010000003">
    <property type="protein sequence ID" value="MBP0439303.1"/>
    <property type="molecule type" value="Genomic_DNA"/>
</dbReference>
<protein>
    <submittedName>
        <fullName evidence="1">DUF2066 domain-containing protein</fullName>
    </submittedName>
</protein>
<accession>A0A8J7R1Z0</accession>
<evidence type="ECO:0000313" key="2">
    <source>
        <dbReference type="Proteomes" id="UP000666240"/>
    </source>
</evidence>
<name>A0A8J7R1Z0_9HYPH</name>
<reference evidence="1" key="1">
    <citation type="submission" date="2021-03" db="EMBL/GenBank/DDBJ databases">
        <title>Genome sequencing and assembly of Tianweitania sediminis.</title>
        <authorList>
            <person name="Chhetri G."/>
        </authorList>
    </citation>
    <scope>NUCLEOTIDE SEQUENCE</scope>
    <source>
        <strain evidence="1">Z8</strain>
    </source>
</reference>
<dbReference type="InterPro" id="IPR018642">
    <property type="entry name" value="DUF2066"/>
</dbReference>
<organism evidence="1 2">
    <name type="scientific">Tianweitania sediminis</name>
    <dbReference type="NCBI Taxonomy" id="1502156"/>
    <lineage>
        <taxon>Bacteria</taxon>
        <taxon>Pseudomonadati</taxon>
        <taxon>Pseudomonadota</taxon>
        <taxon>Alphaproteobacteria</taxon>
        <taxon>Hyphomicrobiales</taxon>
        <taxon>Phyllobacteriaceae</taxon>
        <taxon>Tianweitania</taxon>
    </lineage>
</organism>